<keyword evidence="2" id="KW-1185">Reference proteome</keyword>
<gene>
    <name evidence="1" type="ORF">VP01_3162g2</name>
</gene>
<dbReference type="AlphaFoldDB" id="A0A0L6UZL7"/>
<comment type="caution">
    <text evidence="1">The sequence shown here is derived from an EMBL/GenBank/DDBJ whole genome shotgun (WGS) entry which is preliminary data.</text>
</comment>
<proteinExistence type="predicted"/>
<organism evidence="1 2">
    <name type="scientific">Puccinia sorghi</name>
    <dbReference type="NCBI Taxonomy" id="27349"/>
    <lineage>
        <taxon>Eukaryota</taxon>
        <taxon>Fungi</taxon>
        <taxon>Dikarya</taxon>
        <taxon>Basidiomycota</taxon>
        <taxon>Pucciniomycotina</taxon>
        <taxon>Pucciniomycetes</taxon>
        <taxon>Pucciniales</taxon>
        <taxon>Pucciniaceae</taxon>
        <taxon>Puccinia</taxon>
    </lineage>
</organism>
<dbReference type="EMBL" id="LAVV01008127">
    <property type="protein sequence ID" value="KNZ53697.1"/>
    <property type="molecule type" value="Genomic_DNA"/>
</dbReference>
<name>A0A0L6UZL7_9BASI</name>
<reference evidence="1 2" key="1">
    <citation type="submission" date="2015-08" db="EMBL/GenBank/DDBJ databases">
        <title>Next Generation Sequencing and Analysis of the Genome of Puccinia sorghi L Schw, the Causal Agent of Maize Common Rust.</title>
        <authorList>
            <person name="Rochi L."/>
            <person name="Burguener G."/>
            <person name="Darino M."/>
            <person name="Turjanski A."/>
            <person name="Kreff E."/>
            <person name="Dieguez M.J."/>
            <person name="Sacco F."/>
        </authorList>
    </citation>
    <scope>NUCLEOTIDE SEQUENCE [LARGE SCALE GENOMIC DNA]</scope>
    <source>
        <strain evidence="1 2">RO10H11247</strain>
    </source>
</reference>
<accession>A0A0L6UZL7</accession>
<dbReference type="VEuPathDB" id="FungiDB:VP01_3162g2"/>
<evidence type="ECO:0000313" key="1">
    <source>
        <dbReference type="EMBL" id="KNZ53697.1"/>
    </source>
</evidence>
<evidence type="ECO:0000313" key="2">
    <source>
        <dbReference type="Proteomes" id="UP000037035"/>
    </source>
</evidence>
<sequence length="323" mass="37228">MEVWARYKKSKKCHSRKKDYLEMGLKCHLKNKFLSRLNTWYQLGDSFVKRKKRQYQRAKTQDFNNFLPFELTYGGVKPHSNMLALIAPEVSFPGEPKHWEVLPSSDFRFGGSYVKDKLTQSHGRGPKRNLLSGRDFLGKIPAVGESFTPLGPTQYLVSSLHFCLFSFPSMIDSSSVSPSKTSVFGSNPECLLKNNLLLNSKICTPDYKSSYCCISFLFFLAPSKKQFNSHRSPKLLHDSKAIHHGLSLLQRLLIHFIYQSEGMSDSHCASLLFLEISSFFYLQYSWSMQFILFWALMHQNANGLEEQKLECGLIWNCHQPHIE</sequence>
<dbReference type="Proteomes" id="UP000037035">
    <property type="component" value="Unassembled WGS sequence"/>
</dbReference>
<protein>
    <submittedName>
        <fullName evidence="1">Uncharacterized protein</fullName>
    </submittedName>
</protein>